<dbReference type="RefSeq" id="XP_007687338.1">
    <property type="nucleotide sequence ID" value="XM_007689148.1"/>
</dbReference>
<dbReference type="HOGENOM" id="CLU_1229744_0_0_1"/>
<dbReference type="Proteomes" id="UP000054032">
    <property type="component" value="Unassembled WGS sequence"/>
</dbReference>
<evidence type="ECO:0000313" key="1">
    <source>
        <dbReference type="EMBL" id="EUC46142.1"/>
    </source>
</evidence>
<name>W6Z319_COCMI</name>
<proteinExistence type="predicted"/>
<reference evidence="1 2" key="1">
    <citation type="journal article" date="2013" name="PLoS Genet.">
        <title>Comparative genome structure, secondary metabolite, and effector coding capacity across Cochliobolus pathogens.</title>
        <authorList>
            <person name="Condon B.J."/>
            <person name="Leng Y."/>
            <person name="Wu D."/>
            <person name="Bushley K.E."/>
            <person name="Ohm R.A."/>
            <person name="Otillar R."/>
            <person name="Martin J."/>
            <person name="Schackwitz W."/>
            <person name="Grimwood J."/>
            <person name="MohdZainudin N."/>
            <person name="Xue C."/>
            <person name="Wang R."/>
            <person name="Manning V.A."/>
            <person name="Dhillon B."/>
            <person name="Tu Z.J."/>
            <person name="Steffenson B.J."/>
            <person name="Salamov A."/>
            <person name="Sun H."/>
            <person name="Lowry S."/>
            <person name="LaButti K."/>
            <person name="Han J."/>
            <person name="Copeland A."/>
            <person name="Lindquist E."/>
            <person name="Barry K."/>
            <person name="Schmutz J."/>
            <person name="Baker S.E."/>
            <person name="Ciuffetti L.M."/>
            <person name="Grigoriev I.V."/>
            <person name="Zhong S."/>
            <person name="Turgeon B.G."/>
        </authorList>
    </citation>
    <scope>NUCLEOTIDE SEQUENCE [LARGE SCALE GENOMIC DNA]</scope>
    <source>
        <strain evidence="1 2">ATCC 44560</strain>
    </source>
</reference>
<dbReference type="AlphaFoldDB" id="W6Z319"/>
<organism evidence="1 2">
    <name type="scientific">Bipolaris oryzae ATCC 44560</name>
    <dbReference type="NCBI Taxonomy" id="930090"/>
    <lineage>
        <taxon>Eukaryota</taxon>
        <taxon>Fungi</taxon>
        <taxon>Dikarya</taxon>
        <taxon>Ascomycota</taxon>
        <taxon>Pezizomycotina</taxon>
        <taxon>Dothideomycetes</taxon>
        <taxon>Pleosporomycetidae</taxon>
        <taxon>Pleosporales</taxon>
        <taxon>Pleosporineae</taxon>
        <taxon>Pleosporaceae</taxon>
        <taxon>Bipolaris</taxon>
    </lineage>
</organism>
<keyword evidence="2" id="KW-1185">Reference proteome</keyword>
<dbReference type="GeneID" id="19120825"/>
<dbReference type="KEGG" id="bor:COCMIDRAFT_25804"/>
<protein>
    <submittedName>
        <fullName evidence="1">Uncharacterized protein</fullName>
    </submittedName>
</protein>
<sequence length="225" mass="24577">MCLLMRVWPWGVGQQGTGELPTWPTPFSPFSPVSRPPFCFWGVEMPICSRRYASDPHSSTQPTQYCPSMPCQPQAGRQWATVKPYRRIHPSRPMSRAVASVNCQLNHHLLSATRPSLSLLDPAASERPGSSPTAKPPVCSLAANANANAGLPCTVDAISVRDIGDTATTLASVACRHRQPITRPSPKADSACFRIALIRASPSLHLSIYLLYTLYLHTLSSTMLR</sequence>
<evidence type="ECO:0000313" key="2">
    <source>
        <dbReference type="Proteomes" id="UP000054032"/>
    </source>
</evidence>
<dbReference type="EMBL" id="KI963971">
    <property type="protein sequence ID" value="EUC46142.1"/>
    <property type="molecule type" value="Genomic_DNA"/>
</dbReference>
<accession>W6Z319</accession>
<gene>
    <name evidence="1" type="ORF">COCMIDRAFT_25804</name>
</gene>